<sequence>MINQIKYIRVLNALCDYYGINKEGLIEILKERENKYLLLLLLKNYSCLEHESAMEILRVKTQKSVKNNIKSAEEKLLINRNFREKFFEIQDNIDRIEKTKKIN</sequence>
<dbReference type="RefSeq" id="WP_219777961.1">
    <property type="nucleotide sequence ID" value="NZ_JAHXPT010000001.1"/>
</dbReference>
<proteinExistence type="predicted"/>
<reference evidence="1 2" key="1">
    <citation type="submission" date="2021-07" db="EMBL/GenBank/DDBJ databases">
        <title>Clostridium weizhouense sp. nov., an anaerobic bacterium isolated from activated sludge of Petroleum wastewater.</title>
        <authorList>
            <person name="Li Q."/>
        </authorList>
    </citation>
    <scope>NUCLEOTIDE SEQUENCE [LARGE SCALE GENOMIC DNA]</scope>
    <source>
        <strain evidence="1 2">YB-6</strain>
    </source>
</reference>
<organism evidence="1 2">
    <name type="scientific">Clostridium weizhouense</name>
    <dbReference type="NCBI Taxonomy" id="2859781"/>
    <lineage>
        <taxon>Bacteria</taxon>
        <taxon>Bacillati</taxon>
        <taxon>Bacillota</taxon>
        <taxon>Clostridia</taxon>
        <taxon>Eubacteriales</taxon>
        <taxon>Clostridiaceae</taxon>
        <taxon>Clostridium</taxon>
    </lineage>
</organism>
<name>A0ABS7ALE6_9CLOT</name>
<protein>
    <recommendedName>
        <fullName evidence="3">Ribose 5-phosphate isomerase</fullName>
    </recommendedName>
</protein>
<evidence type="ECO:0000313" key="1">
    <source>
        <dbReference type="EMBL" id="MBW6408913.1"/>
    </source>
</evidence>
<evidence type="ECO:0000313" key="2">
    <source>
        <dbReference type="Proteomes" id="UP001519921"/>
    </source>
</evidence>
<evidence type="ECO:0008006" key="3">
    <source>
        <dbReference type="Google" id="ProtNLM"/>
    </source>
</evidence>
<gene>
    <name evidence="1" type="ORF">KYD98_02300</name>
</gene>
<comment type="caution">
    <text evidence="1">The sequence shown here is derived from an EMBL/GenBank/DDBJ whole genome shotgun (WGS) entry which is preliminary data.</text>
</comment>
<accession>A0ABS7ALE6</accession>
<dbReference type="Proteomes" id="UP001519921">
    <property type="component" value="Unassembled WGS sequence"/>
</dbReference>
<dbReference type="EMBL" id="JAHXPT010000001">
    <property type="protein sequence ID" value="MBW6408913.1"/>
    <property type="molecule type" value="Genomic_DNA"/>
</dbReference>
<keyword evidence="2" id="KW-1185">Reference proteome</keyword>